<evidence type="ECO:0000313" key="1">
    <source>
        <dbReference type="EMBL" id="MFC4479914.1"/>
    </source>
</evidence>
<name>A0ABV8ZJZ9_9FLAO</name>
<protein>
    <submittedName>
        <fullName evidence="1">DUF1569 domain-containing protein</fullName>
    </submittedName>
</protein>
<proteinExistence type="predicted"/>
<dbReference type="EMBL" id="JBHSFY010000018">
    <property type="protein sequence ID" value="MFC4479914.1"/>
    <property type="molecule type" value="Genomic_DNA"/>
</dbReference>
<accession>A0ABV8ZJZ9</accession>
<organism evidence="1 2">
    <name type="scientific">Flavobacterium chungangensis</name>
    <dbReference type="NCBI Taxonomy" id="2708132"/>
    <lineage>
        <taxon>Bacteria</taxon>
        <taxon>Pseudomonadati</taxon>
        <taxon>Bacteroidota</taxon>
        <taxon>Flavobacteriia</taxon>
        <taxon>Flavobacteriales</taxon>
        <taxon>Flavobacteriaceae</taxon>
        <taxon>Flavobacterium</taxon>
    </lineage>
</organism>
<keyword evidence="2" id="KW-1185">Reference proteome</keyword>
<reference evidence="2" key="1">
    <citation type="journal article" date="2019" name="Int. J. Syst. Evol. Microbiol.">
        <title>The Global Catalogue of Microorganisms (GCM) 10K type strain sequencing project: providing services to taxonomists for standard genome sequencing and annotation.</title>
        <authorList>
            <consortium name="The Broad Institute Genomics Platform"/>
            <consortium name="The Broad Institute Genome Sequencing Center for Infectious Disease"/>
            <person name="Wu L."/>
            <person name="Ma J."/>
        </authorList>
    </citation>
    <scope>NUCLEOTIDE SEQUENCE [LARGE SCALE GENOMIC DNA]</scope>
    <source>
        <strain evidence="2">NBRC 103627</strain>
    </source>
</reference>
<dbReference type="InterPro" id="IPR011463">
    <property type="entry name" value="DUF1569"/>
</dbReference>
<dbReference type="Pfam" id="PF07606">
    <property type="entry name" value="DUF1569"/>
    <property type="match status" value="1"/>
</dbReference>
<sequence length="150" mass="17385">MQNVFLKEDCDQFVTRINELKTDSLPLWGKMSVDQMLAHCNVTYEMVYDNIHSKPNAFIELLLKLLAKNKVVSETPYPRSLGTAPQFIIKGNRDFELEKSRLISYIQKTQELGEKEFEGKESLSFGKLSSKEWNNMFAKHLDHHLSQFGV</sequence>
<dbReference type="RefSeq" id="WP_379801133.1">
    <property type="nucleotide sequence ID" value="NZ_JBHSFY010000018.1"/>
</dbReference>
<dbReference type="InterPro" id="IPR034660">
    <property type="entry name" value="DinB/YfiT-like"/>
</dbReference>
<gene>
    <name evidence="1" type="ORF">ACFO3N_22760</name>
</gene>
<comment type="caution">
    <text evidence="1">The sequence shown here is derived from an EMBL/GenBank/DDBJ whole genome shotgun (WGS) entry which is preliminary data.</text>
</comment>
<dbReference type="Gene3D" id="1.20.120.450">
    <property type="entry name" value="dinb family like domain"/>
    <property type="match status" value="1"/>
</dbReference>
<evidence type="ECO:0000313" key="2">
    <source>
        <dbReference type="Proteomes" id="UP001596003"/>
    </source>
</evidence>
<dbReference type="Proteomes" id="UP001596003">
    <property type="component" value="Unassembled WGS sequence"/>
</dbReference>